<organism evidence="1">
    <name type="scientific">Rhizophora mucronata</name>
    <name type="common">Asiatic mangrove</name>
    <dbReference type="NCBI Taxonomy" id="61149"/>
    <lineage>
        <taxon>Eukaryota</taxon>
        <taxon>Viridiplantae</taxon>
        <taxon>Streptophyta</taxon>
        <taxon>Embryophyta</taxon>
        <taxon>Tracheophyta</taxon>
        <taxon>Spermatophyta</taxon>
        <taxon>Magnoliopsida</taxon>
        <taxon>eudicotyledons</taxon>
        <taxon>Gunneridae</taxon>
        <taxon>Pentapetalae</taxon>
        <taxon>rosids</taxon>
        <taxon>fabids</taxon>
        <taxon>Malpighiales</taxon>
        <taxon>Rhizophoraceae</taxon>
        <taxon>Rhizophora</taxon>
    </lineage>
</organism>
<dbReference type="AlphaFoldDB" id="A0A2P2NT07"/>
<proteinExistence type="predicted"/>
<accession>A0A2P2NT07</accession>
<evidence type="ECO:0000313" key="1">
    <source>
        <dbReference type="EMBL" id="MBX45626.1"/>
    </source>
</evidence>
<protein>
    <submittedName>
        <fullName evidence="1">Uncharacterized protein</fullName>
    </submittedName>
</protein>
<reference evidence="1" key="1">
    <citation type="submission" date="2018-02" db="EMBL/GenBank/DDBJ databases">
        <title>Rhizophora mucronata_Transcriptome.</title>
        <authorList>
            <person name="Meera S.P."/>
            <person name="Sreeshan A."/>
            <person name="Augustine A."/>
        </authorList>
    </citation>
    <scope>NUCLEOTIDE SEQUENCE</scope>
    <source>
        <tissue evidence="1">Leaf</tissue>
    </source>
</reference>
<dbReference type="EMBL" id="GGEC01065142">
    <property type="protein sequence ID" value="MBX45626.1"/>
    <property type="molecule type" value="Transcribed_RNA"/>
</dbReference>
<sequence>MRLFFFFLIKTAVRMNNSLFLLASICLNFRVWIH</sequence>
<name>A0A2P2NT07_RHIMU</name>